<dbReference type="AlphaFoldDB" id="A0AAU8JP20"/>
<reference evidence="2" key="1">
    <citation type="submission" date="2024-06" db="EMBL/GenBank/DDBJ databases">
        <title>The genome sequences of Kitasatospora sp. strain HUAS MG31.</title>
        <authorList>
            <person name="Mo P."/>
        </authorList>
    </citation>
    <scope>NUCLEOTIDE SEQUENCE</scope>
    <source>
        <strain evidence="2">HUAS MG31</strain>
    </source>
</reference>
<evidence type="ECO:0000259" key="1">
    <source>
        <dbReference type="Pfam" id="PF21837"/>
    </source>
</evidence>
<name>A0AAU8JP20_9ACTN</name>
<proteinExistence type="predicted"/>
<dbReference type="InterPro" id="IPR054191">
    <property type="entry name" value="DUF6896"/>
</dbReference>
<dbReference type="RefSeq" id="WP_354637732.1">
    <property type="nucleotide sequence ID" value="NZ_CP159872.1"/>
</dbReference>
<dbReference type="EMBL" id="CP159872">
    <property type="protein sequence ID" value="XCM77995.1"/>
    <property type="molecule type" value="Genomic_DNA"/>
</dbReference>
<evidence type="ECO:0000313" key="2">
    <source>
        <dbReference type="EMBL" id="XCM77995.1"/>
    </source>
</evidence>
<sequence>MGDLPGGLENRLVDLFEPAGARRIGRDGELGPYFYQLHGVVCRLTAVDGTVVDVDFAADGVAVFDLWCLRLHGESRPDPVRATDEELRCAVAGLAELLTEVRPGWYTVTAGTAD</sequence>
<organism evidence="2">
    <name type="scientific">Kitasatospora camelliae</name>
    <dbReference type="NCBI Taxonomy" id="3156397"/>
    <lineage>
        <taxon>Bacteria</taxon>
        <taxon>Bacillati</taxon>
        <taxon>Actinomycetota</taxon>
        <taxon>Actinomycetes</taxon>
        <taxon>Kitasatosporales</taxon>
        <taxon>Streptomycetaceae</taxon>
        <taxon>Kitasatospora</taxon>
    </lineage>
</organism>
<feature type="domain" description="DUF6896" evidence="1">
    <location>
        <begin position="23"/>
        <end position="103"/>
    </location>
</feature>
<dbReference type="KEGG" id="kcm:ABWK59_03125"/>
<dbReference type="Pfam" id="PF21837">
    <property type="entry name" value="DUF6896"/>
    <property type="match status" value="1"/>
</dbReference>
<protein>
    <recommendedName>
        <fullName evidence="1">DUF6896 domain-containing protein</fullName>
    </recommendedName>
</protein>
<gene>
    <name evidence="2" type="ORF">ABWK59_03125</name>
</gene>
<accession>A0AAU8JP20</accession>